<dbReference type="OrthoDB" id="1272926at2"/>
<evidence type="ECO:0000313" key="4">
    <source>
        <dbReference type="Proteomes" id="UP000008641"/>
    </source>
</evidence>
<dbReference type="InterPro" id="IPR026444">
    <property type="entry name" value="Secre_tail"/>
</dbReference>
<accession>F0NYM6</accession>
<dbReference type="AlphaFoldDB" id="F0NYM6"/>
<dbReference type="eggNOG" id="ENOG502ZB0E">
    <property type="taxonomic scope" value="Bacteria"/>
</dbReference>
<evidence type="ECO:0000256" key="1">
    <source>
        <dbReference type="ARBA" id="ARBA00022729"/>
    </source>
</evidence>
<dbReference type="Proteomes" id="UP000008641">
    <property type="component" value="Chromosome"/>
</dbReference>
<name>F0NYM6_WEEVC</name>
<proteinExistence type="predicted"/>
<sequence>MKKSLLSIFVASLCIYLNAQQPVANNTIIGNVGNQPGVKVFVKKNTLMYYGDGLKVIGDDSKAVVENNGNIHINLSSVKQGVNSGAAVQYAFYNYNKRGLVDQNVTDSDFSTGANFVNRYESKNSYGQLIFTNNNISSSSVENPDAGSSVINGRVTMEQPFVSPSDFDWLPISVPFSKGSKIKAETYKDILVNSFTGYGFSASDYIMYPDVMGNSRYSSTVMRWNPTKYYYETLLKSGGVDNGNILSPTETIILSLRKGKLNTIFNSNATTNNRIGYKGNPFSMQGKFVIEAVKDNSIYKSNDTWTTWSKKVNPVNERYNSYIGESMTSIDNGESTTYGKNLINFGNPFTHNLDFSGLFVETESNKYVANQALYDKIVAVQKMGDQVKWSFSDGNLSPKTTVHAAPTNKKNRQWAGDKEALLLRPFEILTLKLNSAIQQTNELQMNFLDGSGYWQAGYKTFNYSASANVTPNRSETGNEEKTSIDVGGFYQLGLQLTADDKSVQNHAYLLAIDQDVTGKNASFELDYGNFGTNSGIWFFQENKEGEYDSGSYKFINAFNVNDYVGKPLHVMFYKNPENPTNKFTFSVNLAEETTFNDNLDKFSQGNKFYFVDKKEEKAYEIDGAFTYSFTAEDSEAERFVIYWNQLPDGVLGNNDIAVDQKKTHVYSTSARENYIRFAKNNLKAEIQIYDLNGRLIIEKQNVNTSQDYRISNNLLNTVYFIKINYNDGTKEQLKSLIK</sequence>
<evidence type="ECO:0000256" key="2">
    <source>
        <dbReference type="SAM" id="SignalP"/>
    </source>
</evidence>
<dbReference type="RefSeq" id="WP_013598546.1">
    <property type="nucleotide sequence ID" value="NC_015144.1"/>
</dbReference>
<dbReference type="NCBIfam" id="TIGR04183">
    <property type="entry name" value="Por_Secre_tail"/>
    <property type="match status" value="1"/>
</dbReference>
<keyword evidence="4" id="KW-1185">Reference proteome</keyword>
<reference evidence="4" key="2">
    <citation type="journal article" date="2011" name="Stand. Genomic Sci.">
        <title>Complete genome sequence of Weeksella virosa type strain (9751T).</title>
        <authorList>
            <person name="Lang E."/>
            <person name="Teshima H."/>
            <person name="Lucas S."/>
            <person name="Lapidus A."/>
            <person name="Hammon N."/>
            <person name="Deshpande S."/>
            <person name="Nolan M."/>
            <person name="Cheng J."/>
            <person name="Pitluck S."/>
            <person name="Liolios K."/>
            <person name="Pagani I."/>
            <person name="Mikhailova N."/>
            <person name="Ivanova N."/>
            <person name="Mavromatis K."/>
            <person name="Pati A."/>
            <person name="Tapia R."/>
            <person name="Han C."/>
            <person name="Goodwin L."/>
            <person name="Chen A."/>
            <person name="Palaniappan K."/>
            <person name="Land M."/>
            <person name="Hauser L."/>
            <person name="Chang Y."/>
            <person name="Jeffries C."/>
            <person name="Brambilla E."/>
            <person name="Kopitz M."/>
            <person name="Rohde M."/>
            <person name="Goker M."/>
            <person name="Tindall B."/>
            <person name="Detter J."/>
            <person name="Woyke T."/>
            <person name="Bristow J."/>
            <person name="Eisen J."/>
            <person name="Markowitz V."/>
            <person name="Hugenholtz P."/>
            <person name="Klenk H."/>
            <person name="Kyrpides N."/>
        </authorList>
    </citation>
    <scope>NUCLEOTIDE SEQUENCE [LARGE SCALE GENOMIC DNA]</scope>
    <source>
        <strain evidence="4">ATCC 43766 / DSM 16922 / JCM 21250 / NBRC 16016 / NCTC 11634 / CL345/78</strain>
    </source>
</reference>
<dbReference type="STRING" id="865938.Weevi_1456"/>
<feature type="chain" id="PRO_5003257819" description="Secretion system C-terminal sorting domain-containing protein" evidence="2">
    <location>
        <begin position="20"/>
        <end position="738"/>
    </location>
</feature>
<gene>
    <name evidence="3" type="ordered locus">Weevi_1456</name>
</gene>
<evidence type="ECO:0008006" key="5">
    <source>
        <dbReference type="Google" id="ProtNLM"/>
    </source>
</evidence>
<evidence type="ECO:0000313" key="3">
    <source>
        <dbReference type="EMBL" id="ADX68157.1"/>
    </source>
</evidence>
<protein>
    <recommendedName>
        <fullName evidence="5">Secretion system C-terminal sorting domain-containing protein</fullName>
    </recommendedName>
</protein>
<reference evidence="3 4" key="1">
    <citation type="journal article" date="2011" name="Stand. Genomic Sci.">
        <title>Complete genome sequence of Weeksella virosa type strain (9751).</title>
        <authorList>
            <person name="Lang E."/>
            <person name="Teshima H."/>
            <person name="Lucas S."/>
            <person name="Lapidus A."/>
            <person name="Hammon N."/>
            <person name="Deshpande S."/>
            <person name="Nolan M."/>
            <person name="Cheng J.F."/>
            <person name="Pitluck S."/>
            <person name="Liolios K."/>
            <person name="Pagani I."/>
            <person name="Mikhailova N."/>
            <person name="Ivanova N."/>
            <person name="Mavromatis K."/>
            <person name="Pati A."/>
            <person name="Tapia R."/>
            <person name="Han C."/>
            <person name="Goodwin L."/>
            <person name="Chen A."/>
            <person name="Palaniappan K."/>
            <person name="Land M."/>
            <person name="Hauser L."/>
            <person name="Chang Y.J."/>
            <person name="Jeffries C.D."/>
            <person name="Brambilla E.M."/>
            <person name="Kopitz M."/>
            <person name="Rohde M."/>
            <person name="Goker M."/>
            <person name="Tindall B.J."/>
            <person name="Detter J.C."/>
            <person name="Woyke T."/>
            <person name="Bristow J."/>
            <person name="Eisen J.A."/>
            <person name="Markowitz V."/>
            <person name="Hugenholtz P."/>
            <person name="Klenk H.P."/>
            <person name="Kyrpides N.C."/>
        </authorList>
    </citation>
    <scope>NUCLEOTIDE SEQUENCE [LARGE SCALE GENOMIC DNA]</scope>
    <source>
        <strain evidence="4">ATCC 43766 / DSM 16922 / JCM 21250 / NBRC 16016 / NCTC 11634 / CL345/78</strain>
    </source>
</reference>
<dbReference type="EMBL" id="CP002455">
    <property type="protein sequence ID" value="ADX68157.1"/>
    <property type="molecule type" value="Genomic_DNA"/>
</dbReference>
<dbReference type="HOGENOM" id="CLU_375939_0_0_10"/>
<feature type="signal peptide" evidence="2">
    <location>
        <begin position="1"/>
        <end position="19"/>
    </location>
</feature>
<organism evidence="3 4">
    <name type="scientific">Weeksella virosa (strain ATCC 43766 / DSM 16922 / JCM 21250 / CCUG 30538 / CDC 9751 / IAM 14551 / NBRC 16016 / NCTC 11634 / CL345/78)</name>
    <dbReference type="NCBI Taxonomy" id="865938"/>
    <lineage>
        <taxon>Bacteria</taxon>
        <taxon>Pseudomonadati</taxon>
        <taxon>Bacteroidota</taxon>
        <taxon>Flavobacteriia</taxon>
        <taxon>Flavobacteriales</taxon>
        <taxon>Weeksellaceae</taxon>
        <taxon>Weeksella</taxon>
    </lineage>
</organism>
<keyword evidence="1 2" id="KW-0732">Signal</keyword>
<dbReference type="KEGG" id="wvi:Weevi_1456"/>